<evidence type="ECO:0000313" key="2">
    <source>
        <dbReference type="Proteomes" id="UP001597079"/>
    </source>
</evidence>
<keyword evidence="2" id="KW-1185">Reference proteome</keyword>
<gene>
    <name evidence="1" type="ORF">ACFSB2_09255</name>
</gene>
<evidence type="ECO:0000313" key="1">
    <source>
        <dbReference type="EMBL" id="MFD1674885.1"/>
    </source>
</evidence>
<reference evidence="2" key="1">
    <citation type="journal article" date="2019" name="Int. J. Syst. Evol. Microbiol.">
        <title>The Global Catalogue of Microorganisms (GCM) 10K type strain sequencing project: providing services to taxonomists for standard genome sequencing and annotation.</title>
        <authorList>
            <consortium name="The Broad Institute Genomics Platform"/>
            <consortium name="The Broad Institute Genome Sequencing Center for Infectious Disease"/>
            <person name="Wu L."/>
            <person name="Ma J."/>
        </authorList>
    </citation>
    <scope>NUCLEOTIDE SEQUENCE [LARGE SCALE GENOMIC DNA]</scope>
    <source>
        <strain evidence="2">CGMCC 1.12286</strain>
    </source>
</reference>
<dbReference type="RefSeq" id="WP_377942759.1">
    <property type="nucleotide sequence ID" value="NZ_JBHUCX010000023.1"/>
</dbReference>
<dbReference type="Proteomes" id="UP001597079">
    <property type="component" value="Unassembled WGS sequence"/>
</dbReference>
<organism evidence="1 2">
    <name type="scientific">Alicyclobacillus fodiniaquatilis</name>
    <dbReference type="NCBI Taxonomy" id="1661150"/>
    <lineage>
        <taxon>Bacteria</taxon>
        <taxon>Bacillati</taxon>
        <taxon>Bacillota</taxon>
        <taxon>Bacilli</taxon>
        <taxon>Bacillales</taxon>
        <taxon>Alicyclobacillaceae</taxon>
        <taxon>Alicyclobacillus</taxon>
    </lineage>
</organism>
<name>A0ABW4JHG7_9BACL</name>
<sequence length="73" mass="8035">MQMLRLKRWMNVPGTLQNGASGLAQPPLVQSDLGVIVEITGDLPGRLYVRSSAENFSQIAMSSFDHSLGMREM</sequence>
<accession>A0ABW4JHG7</accession>
<protein>
    <submittedName>
        <fullName evidence="1">Uncharacterized protein</fullName>
    </submittedName>
</protein>
<dbReference type="EMBL" id="JBHUCX010000023">
    <property type="protein sequence ID" value="MFD1674885.1"/>
    <property type="molecule type" value="Genomic_DNA"/>
</dbReference>
<proteinExistence type="predicted"/>
<comment type="caution">
    <text evidence="1">The sequence shown here is derived from an EMBL/GenBank/DDBJ whole genome shotgun (WGS) entry which is preliminary data.</text>
</comment>